<name>A0A5E4N9J8_9HEMI</name>
<dbReference type="Proteomes" id="UP000325440">
    <property type="component" value="Unassembled WGS sequence"/>
</dbReference>
<keyword evidence="2" id="KW-1185">Reference proteome</keyword>
<dbReference type="Gene3D" id="3.30.420.10">
    <property type="entry name" value="Ribonuclease H-like superfamily/Ribonuclease H"/>
    <property type="match status" value="1"/>
</dbReference>
<proteinExistence type="predicted"/>
<dbReference type="GO" id="GO:0003676">
    <property type="term" value="F:nucleic acid binding"/>
    <property type="evidence" value="ECO:0007669"/>
    <property type="project" value="InterPro"/>
</dbReference>
<evidence type="ECO:0000313" key="1">
    <source>
        <dbReference type="EMBL" id="VVC41363.1"/>
    </source>
</evidence>
<dbReference type="OrthoDB" id="6618660at2759"/>
<accession>A0A5E4N9J8</accession>
<dbReference type="PANTHER" id="PTHR33939:SF1">
    <property type="entry name" value="DUF4371 DOMAIN-CONTAINING PROTEIN"/>
    <property type="match status" value="1"/>
</dbReference>
<organism evidence="1 2">
    <name type="scientific">Cinara cedri</name>
    <dbReference type="NCBI Taxonomy" id="506608"/>
    <lineage>
        <taxon>Eukaryota</taxon>
        <taxon>Metazoa</taxon>
        <taxon>Ecdysozoa</taxon>
        <taxon>Arthropoda</taxon>
        <taxon>Hexapoda</taxon>
        <taxon>Insecta</taxon>
        <taxon>Pterygota</taxon>
        <taxon>Neoptera</taxon>
        <taxon>Paraneoptera</taxon>
        <taxon>Hemiptera</taxon>
        <taxon>Sternorrhyncha</taxon>
        <taxon>Aphidomorpha</taxon>
        <taxon>Aphidoidea</taxon>
        <taxon>Aphididae</taxon>
        <taxon>Lachninae</taxon>
        <taxon>Cinara</taxon>
    </lineage>
</organism>
<reference evidence="1 2" key="1">
    <citation type="submission" date="2019-08" db="EMBL/GenBank/DDBJ databases">
        <authorList>
            <person name="Alioto T."/>
            <person name="Alioto T."/>
            <person name="Gomez Garrido J."/>
        </authorList>
    </citation>
    <scope>NUCLEOTIDE SEQUENCE [LARGE SCALE GENOMIC DNA]</scope>
</reference>
<dbReference type="InterPro" id="IPR036397">
    <property type="entry name" value="RNaseH_sf"/>
</dbReference>
<dbReference type="PANTHER" id="PTHR33939">
    <property type="entry name" value="PROTEIN CBG22215"/>
    <property type="match status" value="1"/>
</dbReference>
<dbReference type="EMBL" id="CABPRJ010001918">
    <property type="protein sequence ID" value="VVC41363.1"/>
    <property type="molecule type" value="Genomic_DNA"/>
</dbReference>
<gene>
    <name evidence="1" type="ORF">CINCED_3A012512</name>
</gene>
<evidence type="ECO:0000313" key="2">
    <source>
        <dbReference type="Proteomes" id="UP000325440"/>
    </source>
</evidence>
<dbReference type="AlphaFoldDB" id="A0A5E4N9J8"/>
<protein>
    <submittedName>
        <fullName evidence="1">Ribonuclease H-like domain</fullName>
    </submittedName>
</protein>
<sequence length="273" mass="31953">MASFTHYDIHSQSKQIIYLPIFLKKTQRITAEACGISERSIQNIIAEVKKYKNDDTPRLRSLFASPKKSYKQKVITDIDDFNVDLVRRTVHEFYDKVVINHIWQNDMDSEVFKVPTGKGGRLIVCHAGAAKFGFISGSKLIFWSKNDRDYLSQMNSQIFHVLFQNMLQLFEEPCVIVMDAPYHSWLTELEKKVKMAKSREKRYQLDELAYQMGHEVIRLPPYHCQYNPNELIWAQVKGEIATKTTFKMADVEKLMHEAIDAVTKENWEKCVRH</sequence>